<proteinExistence type="inferred from homology"/>
<keyword evidence="5 8" id="KW-1133">Transmembrane helix</keyword>
<evidence type="ECO:0000256" key="9">
    <source>
        <dbReference type="SAM" id="SignalP"/>
    </source>
</evidence>
<sequence length="183" mass="21269">MWHYCFVLLGLAVVGFADTLVQLHVNRPYNDVNEVFWMRKFLGMFVPQVLFLLLMFGYMCFMMFYKWVKYSPTTDVEADTPVCAPSVLIMFIDMVRFKTETDPSGHTIEYILSTISHTASYLRLWALSLAHAQLSEVLWTMVLAMGLQMNGYKLWAIDSDSGLVTLIKNINIYFHMFHTIPRI</sequence>
<dbReference type="PANTHER" id="PTHR11629">
    <property type="entry name" value="VACUOLAR PROTON ATPASES"/>
    <property type="match status" value="1"/>
</dbReference>
<evidence type="ECO:0000313" key="10">
    <source>
        <dbReference type="EMBL" id="EDX12449.1"/>
    </source>
</evidence>
<protein>
    <recommendedName>
        <fullName evidence="8">V-type proton ATPase subunit a</fullName>
    </recommendedName>
</protein>
<feature type="transmembrane region" description="Helical" evidence="8">
    <location>
        <begin position="41"/>
        <end position="61"/>
    </location>
</feature>
<dbReference type="GO" id="GO:0007035">
    <property type="term" value="P:vacuolar acidification"/>
    <property type="evidence" value="ECO:0007669"/>
    <property type="project" value="TreeGrafter"/>
</dbReference>
<comment type="function">
    <text evidence="8">Essential component of the vacuolar proton pump (V-ATPase), a multimeric enzyme that catalyzes the translocation of protons across the membranes. Required for assembly and activity of the V-ATPase.</text>
</comment>
<gene>
    <name evidence="10" type="primary">Dsim\GD20172</name>
    <name evidence="10" type="ORF">Dsim_GD20172</name>
</gene>
<keyword evidence="6 8" id="KW-0406">Ion transport</keyword>
<keyword evidence="4 8" id="KW-0812">Transmembrane</keyword>
<keyword evidence="7 8" id="KW-0472">Membrane</keyword>
<comment type="caution">
    <text evidence="8">Lacks conserved residue(s) required for the propagation of feature annotation.</text>
</comment>
<dbReference type="GO" id="GO:0046961">
    <property type="term" value="F:proton-transporting ATPase activity, rotational mechanism"/>
    <property type="evidence" value="ECO:0007669"/>
    <property type="project" value="InterPro"/>
</dbReference>
<dbReference type="EMBL" id="CM000364">
    <property type="protein sequence ID" value="EDX12449.1"/>
    <property type="molecule type" value="Genomic_DNA"/>
</dbReference>
<evidence type="ECO:0000256" key="2">
    <source>
        <dbReference type="ARBA" id="ARBA00009904"/>
    </source>
</evidence>
<evidence type="ECO:0000256" key="5">
    <source>
        <dbReference type="ARBA" id="ARBA00022989"/>
    </source>
</evidence>
<evidence type="ECO:0000256" key="3">
    <source>
        <dbReference type="ARBA" id="ARBA00022448"/>
    </source>
</evidence>
<dbReference type="PhylomeDB" id="B4QUE9"/>
<dbReference type="OrthoDB" id="10264220at2759"/>
<dbReference type="STRING" id="7240.B4QUE9"/>
<accession>B4QUE9</accession>
<feature type="chain" id="PRO_5002821598" description="V-type proton ATPase subunit a" evidence="9">
    <location>
        <begin position="18"/>
        <end position="183"/>
    </location>
</feature>
<comment type="subcellular location">
    <subcellularLocation>
        <location evidence="1">Membrane</location>
        <topology evidence="1">Multi-pass membrane protein</topology>
    </subcellularLocation>
</comment>
<dbReference type="PANTHER" id="PTHR11629:SF61">
    <property type="entry name" value="V-TYPE PROTON ATPASE SUBUNIT A"/>
    <property type="match status" value="1"/>
</dbReference>
<keyword evidence="11" id="KW-1185">Reference proteome</keyword>
<evidence type="ECO:0000256" key="1">
    <source>
        <dbReference type="ARBA" id="ARBA00004141"/>
    </source>
</evidence>
<dbReference type="Pfam" id="PF01496">
    <property type="entry name" value="V_ATPase_I"/>
    <property type="match status" value="2"/>
</dbReference>
<dbReference type="InterPro" id="IPR002490">
    <property type="entry name" value="V-ATPase_116kDa_su"/>
</dbReference>
<dbReference type="GO" id="GO:0051117">
    <property type="term" value="F:ATPase binding"/>
    <property type="evidence" value="ECO:0007669"/>
    <property type="project" value="TreeGrafter"/>
</dbReference>
<dbReference type="GO" id="GO:0005886">
    <property type="term" value="C:plasma membrane"/>
    <property type="evidence" value="ECO:0007669"/>
    <property type="project" value="TreeGrafter"/>
</dbReference>
<reference evidence="10 11" key="1">
    <citation type="journal article" date="2007" name="Nature">
        <title>Evolution of genes and genomes on the Drosophila phylogeny.</title>
        <authorList>
            <consortium name="Drosophila 12 Genomes Consortium"/>
            <person name="Clark A.G."/>
            <person name="Eisen M.B."/>
            <person name="Smith D.R."/>
            <person name="Bergman C.M."/>
            <person name="Oliver B."/>
            <person name="Markow T.A."/>
            <person name="Kaufman T.C."/>
            <person name="Kellis M."/>
            <person name="Gelbart W."/>
            <person name="Iyer V.N."/>
            <person name="Pollard D.A."/>
            <person name="Sackton T.B."/>
            <person name="Larracuente A.M."/>
            <person name="Singh N.D."/>
            <person name="Abad J.P."/>
            <person name="Abt D.N."/>
            <person name="Adryan B."/>
            <person name="Aguade M."/>
            <person name="Akashi H."/>
            <person name="Anderson W.W."/>
            <person name="Aquadro C.F."/>
            <person name="Ardell D.H."/>
            <person name="Arguello R."/>
            <person name="Artieri C.G."/>
            <person name="Barbash D.A."/>
            <person name="Barker D."/>
            <person name="Barsanti P."/>
            <person name="Batterham P."/>
            <person name="Batzoglou S."/>
            <person name="Begun D."/>
            <person name="Bhutkar A."/>
            <person name="Blanco E."/>
            <person name="Bosak S.A."/>
            <person name="Bradley R.K."/>
            <person name="Brand A.D."/>
            <person name="Brent M.R."/>
            <person name="Brooks A.N."/>
            <person name="Brown R.H."/>
            <person name="Butlin R.K."/>
            <person name="Caggese C."/>
            <person name="Calvi B.R."/>
            <person name="Bernardo de Carvalho A."/>
            <person name="Caspi A."/>
            <person name="Castrezana S."/>
            <person name="Celniker S.E."/>
            <person name="Chang J.L."/>
            <person name="Chapple C."/>
            <person name="Chatterji S."/>
            <person name="Chinwalla A."/>
            <person name="Civetta A."/>
            <person name="Clifton S.W."/>
            <person name="Comeron J.M."/>
            <person name="Costello J.C."/>
            <person name="Coyne J.A."/>
            <person name="Daub J."/>
            <person name="David R.G."/>
            <person name="Delcher A.L."/>
            <person name="Delehaunty K."/>
            <person name="Do C.B."/>
            <person name="Ebling H."/>
            <person name="Edwards K."/>
            <person name="Eickbush T."/>
            <person name="Evans J.D."/>
            <person name="Filipski A."/>
            <person name="Findeiss S."/>
            <person name="Freyhult E."/>
            <person name="Fulton L."/>
            <person name="Fulton R."/>
            <person name="Garcia A.C."/>
            <person name="Gardiner A."/>
            <person name="Garfield D.A."/>
            <person name="Garvin B.E."/>
            <person name="Gibson G."/>
            <person name="Gilbert D."/>
            <person name="Gnerre S."/>
            <person name="Godfrey J."/>
            <person name="Good R."/>
            <person name="Gotea V."/>
            <person name="Gravely B."/>
            <person name="Greenberg A.J."/>
            <person name="Griffiths-Jones S."/>
            <person name="Gross S."/>
            <person name="Guigo R."/>
            <person name="Gustafson E.A."/>
            <person name="Haerty W."/>
            <person name="Hahn M.W."/>
            <person name="Halligan D.L."/>
            <person name="Halpern A.L."/>
            <person name="Halter G.M."/>
            <person name="Han M.V."/>
            <person name="Heger A."/>
            <person name="Hillier L."/>
            <person name="Hinrichs A.S."/>
            <person name="Holmes I."/>
            <person name="Hoskins R.A."/>
            <person name="Hubisz M.J."/>
            <person name="Hultmark D."/>
            <person name="Huntley M.A."/>
            <person name="Jaffe D.B."/>
            <person name="Jagadeeshan S."/>
            <person name="Jeck W.R."/>
            <person name="Johnson J."/>
            <person name="Jones C.D."/>
            <person name="Jordan W.C."/>
            <person name="Karpen G.H."/>
            <person name="Kataoka E."/>
            <person name="Keightley P.D."/>
            <person name="Kheradpour P."/>
            <person name="Kirkness E.F."/>
            <person name="Koerich L.B."/>
            <person name="Kristiansen K."/>
            <person name="Kudrna D."/>
            <person name="Kulathinal R.J."/>
            <person name="Kumar S."/>
            <person name="Kwok R."/>
            <person name="Lander E."/>
            <person name="Langley C.H."/>
            <person name="Lapoint R."/>
            <person name="Lazzaro B.P."/>
            <person name="Lee S.J."/>
            <person name="Levesque L."/>
            <person name="Li R."/>
            <person name="Lin C.F."/>
            <person name="Lin M.F."/>
            <person name="Lindblad-Toh K."/>
            <person name="Llopart A."/>
            <person name="Long M."/>
            <person name="Low L."/>
            <person name="Lozovsky E."/>
            <person name="Lu J."/>
            <person name="Luo M."/>
            <person name="Machado C.A."/>
            <person name="Makalowski W."/>
            <person name="Marzo M."/>
            <person name="Matsuda M."/>
            <person name="Matzkin L."/>
            <person name="McAllister B."/>
            <person name="McBride C.S."/>
            <person name="McKernan B."/>
            <person name="McKernan K."/>
            <person name="Mendez-Lago M."/>
            <person name="Minx P."/>
            <person name="Mollenhauer M.U."/>
            <person name="Montooth K."/>
            <person name="Mount S.M."/>
            <person name="Mu X."/>
            <person name="Myers E."/>
            <person name="Negre B."/>
            <person name="Newfeld S."/>
            <person name="Nielsen R."/>
            <person name="Noor M.A."/>
            <person name="O'Grady P."/>
            <person name="Pachter L."/>
            <person name="Papaceit M."/>
            <person name="Parisi M.J."/>
            <person name="Parisi M."/>
            <person name="Parts L."/>
            <person name="Pedersen J.S."/>
            <person name="Pesole G."/>
            <person name="Phillippy A.M."/>
            <person name="Ponting C.P."/>
            <person name="Pop M."/>
            <person name="Porcelli D."/>
            <person name="Powell J.R."/>
            <person name="Prohaska S."/>
            <person name="Pruitt K."/>
            <person name="Puig M."/>
            <person name="Quesneville H."/>
            <person name="Ram K.R."/>
            <person name="Rand D."/>
            <person name="Rasmussen M.D."/>
            <person name="Reed L.K."/>
            <person name="Reenan R."/>
            <person name="Reily A."/>
            <person name="Remington K.A."/>
            <person name="Rieger T.T."/>
            <person name="Ritchie M.G."/>
            <person name="Robin C."/>
            <person name="Rogers Y.H."/>
            <person name="Rohde C."/>
            <person name="Rozas J."/>
            <person name="Rubenfield M.J."/>
            <person name="Ruiz A."/>
            <person name="Russo S."/>
            <person name="Salzberg S.L."/>
            <person name="Sanchez-Gracia A."/>
            <person name="Saranga D.J."/>
            <person name="Sato H."/>
            <person name="Schaeffer S.W."/>
            <person name="Schatz M.C."/>
            <person name="Schlenke T."/>
            <person name="Schwartz R."/>
            <person name="Segarra C."/>
            <person name="Singh R.S."/>
            <person name="Sirot L."/>
            <person name="Sirota M."/>
            <person name="Sisneros N.B."/>
            <person name="Smith C.D."/>
            <person name="Smith T.F."/>
            <person name="Spieth J."/>
            <person name="Stage D.E."/>
            <person name="Stark A."/>
            <person name="Stephan W."/>
            <person name="Strausberg R.L."/>
            <person name="Strempel S."/>
            <person name="Sturgill D."/>
            <person name="Sutton G."/>
            <person name="Sutton G.G."/>
            <person name="Tao W."/>
            <person name="Teichmann S."/>
            <person name="Tobari Y.N."/>
            <person name="Tomimura Y."/>
            <person name="Tsolas J.M."/>
            <person name="Valente V.L."/>
            <person name="Venter E."/>
            <person name="Venter J.C."/>
            <person name="Vicario S."/>
            <person name="Vieira F.G."/>
            <person name="Vilella A.J."/>
            <person name="Villasante A."/>
            <person name="Walenz B."/>
            <person name="Wang J."/>
            <person name="Wasserman M."/>
            <person name="Watts T."/>
            <person name="Wilson D."/>
            <person name="Wilson R.K."/>
            <person name="Wing R.A."/>
            <person name="Wolfner M.F."/>
            <person name="Wong A."/>
            <person name="Wong G.K."/>
            <person name="Wu C.I."/>
            <person name="Wu G."/>
            <person name="Yamamoto D."/>
            <person name="Yang H.P."/>
            <person name="Yang S.P."/>
            <person name="Yorke J.A."/>
            <person name="Yoshida K."/>
            <person name="Zdobnov E."/>
            <person name="Zhang P."/>
            <person name="Zhang Y."/>
            <person name="Zimin A.V."/>
            <person name="Baldwin J."/>
            <person name="Abdouelleil A."/>
            <person name="Abdulkadir J."/>
            <person name="Abebe A."/>
            <person name="Abera B."/>
            <person name="Abreu J."/>
            <person name="Acer S.C."/>
            <person name="Aftuck L."/>
            <person name="Alexander A."/>
            <person name="An P."/>
            <person name="Anderson E."/>
            <person name="Anderson S."/>
            <person name="Arachi H."/>
            <person name="Azer M."/>
            <person name="Bachantsang P."/>
            <person name="Barry A."/>
            <person name="Bayul T."/>
            <person name="Berlin A."/>
            <person name="Bessette D."/>
            <person name="Bloom T."/>
            <person name="Blye J."/>
            <person name="Boguslavskiy L."/>
            <person name="Bonnet C."/>
            <person name="Boukhgalter B."/>
            <person name="Bourzgui I."/>
            <person name="Brown A."/>
            <person name="Cahill P."/>
            <person name="Channer S."/>
            <person name="Cheshatsang Y."/>
            <person name="Chuda L."/>
            <person name="Citroen M."/>
            <person name="Collymore A."/>
            <person name="Cooke P."/>
            <person name="Costello M."/>
            <person name="D'Aco K."/>
            <person name="Daza R."/>
            <person name="De Haan G."/>
            <person name="DeGray S."/>
            <person name="DeMaso C."/>
            <person name="Dhargay N."/>
            <person name="Dooley K."/>
            <person name="Dooley E."/>
            <person name="Doricent M."/>
            <person name="Dorje P."/>
            <person name="Dorjee K."/>
            <person name="Dupes A."/>
            <person name="Elong R."/>
            <person name="Falk J."/>
            <person name="Farina A."/>
            <person name="Faro S."/>
            <person name="Ferguson D."/>
            <person name="Fisher S."/>
            <person name="Foley C.D."/>
            <person name="Franke A."/>
            <person name="Friedrich D."/>
            <person name="Gadbois L."/>
            <person name="Gearin G."/>
            <person name="Gearin C.R."/>
            <person name="Giannoukos G."/>
            <person name="Goode T."/>
            <person name="Graham J."/>
            <person name="Grandbois E."/>
            <person name="Grewal S."/>
            <person name="Gyaltsen K."/>
            <person name="Hafez N."/>
            <person name="Hagos B."/>
            <person name="Hall J."/>
            <person name="Henson C."/>
            <person name="Hollinger A."/>
            <person name="Honan T."/>
            <person name="Huard M.D."/>
            <person name="Hughes L."/>
            <person name="Hurhula B."/>
            <person name="Husby M.E."/>
            <person name="Kamat A."/>
            <person name="Kanga B."/>
            <person name="Kashin S."/>
            <person name="Khazanovich D."/>
            <person name="Kisner P."/>
            <person name="Lance K."/>
            <person name="Lara M."/>
            <person name="Lee W."/>
            <person name="Lennon N."/>
            <person name="Letendre F."/>
            <person name="LeVine R."/>
            <person name="Lipovsky A."/>
            <person name="Liu X."/>
            <person name="Liu J."/>
            <person name="Liu S."/>
            <person name="Lokyitsang T."/>
            <person name="Lokyitsang Y."/>
            <person name="Lubonja R."/>
            <person name="Lui A."/>
            <person name="MacDonald P."/>
            <person name="Magnisalis V."/>
            <person name="Maru K."/>
            <person name="Matthews C."/>
            <person name="McCusker W."/>
            <person name="McDonough S."/>
            <person name="Mehta T."/>
            <person name="Meldrim J."/>
            <person name="Meneus L."/>
            <person name="Mihai O."/>
            <person name="Mihalev A."/>
            <person name="Mihova T."/>
            <person name="Mittelman R."/>
            <person name="Mlenga V."/>
            <person name="Montmayeur A."/>
            <person name="Mulrain L."/>
            <person name="Navidi A."/>
            <person name="Naylor J."/>
            <person name="Negash T."/>
            <person name="Nguyen T."/>
            <person name="Nguyen N."/>
            <person name="Nicol R."/>
            <person name="Norbu C."/>
            <person name="Norbu N."/>
            <person name="Novod N."/>
            <person name="O'Neill B."/>
            <person name="Osman S."/>
            <person name="Markiewicz E."/>
            <person name="Oyono O.L."/>
            <person name="Patti C."/>
            <person name="Phunkhang P."/>
            <person name="Pierre F."/>
            <person name="Priest M."/>
            <person name="Raghuraman S."/>
            <person name="Rege F."/>
            <person name="Reyes R."/>
            <person name="Rise C."/>
            <person name="Rogov P."/>
            <person name="Ross K."/>
            <person name="Ryan E."/>
            <person name="Settipalli S."/>
            <person name="Shea T."/>
            <person name="Sherpa N."/>
            <person name="Shi L."/>
            <person name="Shih D."/>
            <person name="Sparrow T."/>
            <person name="Spaulding J."/>
            <person name="Stalker J."/>
            <person name="Stange-Thomann N."/>
            <person name="Stavropoulos S."/>
            <person name="Stone C."/>
            <person name="Strader C."/>
            <person name="Tesfaye S."/>
            <person name="Thomson T."/>
            <person name="Thoulutsang Y."/>
            <person name="Thoulutsang D."/>
            <person name="Topham K."/>
            <person name="Topping I."/>
            <person name="Tsamla T."/>
            <person name="Vassiliev H."/>
            <person name="Vo A."/>
            <person name="Wangchuk T."/>
            <person name="Wangdi T."/>
            <person name="Weiand M."/>
            <person name="Wilkinson J."/>
            <person name="Wilson A."/>
            <person name="Yadav S."/>
            <person name="Young G."/>
            <person name="Yu Q."/>
            <person name="Zembek L."/>
            <person name="Zhong D."/>
            <person name="Zimmer A."/>
            <person name="Zwirko Z."/>
            <person name="Jaffe D.B."/>
            <person name="Alvarez P."/>
            <person name="Brockman W."/>
            <person name="Butler J."/>
            <person name="Chin C."/>
            <person name="Gnerre S."/>
            <person name="Grabherr M."/>
            <person name="Kleber M."/>
            <person name="Mauceli E."/>
            <person name="MacCallum I."/>
        </authorList>
    </citation>
    <scope>NUCLEOTIDE SEQUENCE [LARGE SCALE GENOMIC DNA]</scope>
    <source>
        <strain evidence="11">white501</strain>
    </source>
</reference>
<dbReference type="GO" id="GO:0033179">
    <property type="term" value="C:proton-transporting V-type ATPase, V0 domain"/>
    <property type="evidence" value="ECO:0007669"/>
    <property type="project" value="InterPro"/>
</dbReference>
<dbReference type="Proteomes" id="UP000000304">
    <property type="component" value="Chromosome 3R"/>
</dbReference>
<evidence type="ECO:0000256" key="8">
    <source>
        <dbReference type="RuleBase" id="RU361189"/>
    </source>
</evidence>
<keyword evidence="3 8" id="KW-0813">Transport</keyword>
<organism evidence="10 11">
    <name type="scientific">Drosophila simulans</name>
    <name type="common">Fruit fly</name>
    <dbReference type="NCBI Taxonomy" id="7240"/>
    <lineage>
        <taxon>Eukaryota</taxon>
        <taxon>Metazoa</taxon>
        <taxon>Ecdysozoa</taxon>
        <taxon>Arthropoda</taxon>
        <taxon>Hexapoda</taxon>
        <taxon>Insecta</taxon>
        <taxon>Pterygota</taxon>
        <taxon>Neoptera</taxon>
        <taxon>Endopterygota</taxon>
        <taxon>Diptera</taxon>
        <taxon>Brachycera</taxon>
        <taxon>Muscomorpha</taxon>
        <taxon>Ephydroidea</taxon>
        <taxon>Drosophilidae</taxon>
        <taxon>Drosophila</taxon>
        <taxon>Sophophora</taxon>
    </lineage>
</organism>
<comment type="similarity">
    <text evidence="2 8">Belongs to the V-ATPase 116 kDa subunit family.</text>
</comment>
<dbReference type="HOGENOM" id="CLU_1476669_0_0_1"/>
<evidence type="ECO:0000256" key="6">
    <source>
        <dbReference type="ARBA" id="ARBA00023065"/>
    </source>
</evidence>
<name>B4QUE9_DROSI</name>
<feature type="signal peptide" evidence="9">
    <location>
        <begin position="1"/>
        <end position="17"/>
    </location>
</feature>
<dbReference type="AlphaFoldDB" id="B4QUE9"/>
<evidence type="ECO:0000256" key="7">
    <source>
        <dbReference type="ARBA" id="ARBA00023136"/>
    </source>
</evidence>
<evidence type="ECO:0000256" key="4">
    <source>
        <dbReference type="ARBA" id="ARBA00022692"/>
    </source>
</evidence>
<evidence type="ECO:0000313" key="11">
    <source>
        <dbReference type="Proteomes" id="UP000000304"/>
    </source>
</evidence>
<dbReference type="GO" id="GO:0016471">
    <property type="term" value="C:vacuolar proton-transporting V-type ATPase complex"/>
    <property type="evidence" value="ECO:0007669"/>
    <property type="project" value="TreeGrafter"/>
</dbReference>
<keyword evidence="9" id="KW-0732">Signal</keyword>
<keyword evidence="8" id="KW-0375">Hydrogen ion transport</keyword>